<feature type="domain" description="Protein kinase" evidence="9">
    <location>
        <begin position="166"/>
        <end position="492"/>
    </location>
</feature>
<dbReference type="SMART" id="SM00220">
    <property type="entry name" value="S_TKc"/>
    <property type="match status" value="1"/>
</dbReference>
<keyword evidence="4 8" id="KW-1133">Transmembrane helix</keyword>
<evidence type="ECO:0000256" key="4">
    <source>
        <dbReference type="ARBA" id="ARBA00022989"/>
    </source>
</evidence>
<dbReference type="GO" id="GO:0016020">
    <property type="term" value="C:membrane"/>
    <property type="evidence" value="ECO:0007669"/>
    <property type="project" value="UniProtKB-SubCell"/>
</dbReference>
<dbReference type="GO" id="GO:0004672">
    <property type="term" value="F:protein kinase activity"/>
    <property type="evidence" value="ECO:0007669"/>
    <property type="project" value="InterPro"/>
</dbReference>
<dbReference type="PANTHER" id="PTHR47974">
    <property type="entry name" value="OS07G0415500 PROTEIN"/>
    <property type="match status" value="1"/>
</dbReference>
<evidence type="ECO:0000256" key="7">
    <source>
        <dbReference type="ARBA" id="ARBA00023180"/>
    </source>
</evidence>
<dbReference type="PROSITE" id="PS00108">
    <property type="entry name" value="PROTEIN_KINASE_ST"/>
    <property type="match status" value="1"/>
</dbReference>
<evidence type="ECO:0000313" key="11">
    <source>
        <dbReference type="EMBL" id="RXH80457.1"/>
    </source>
</evidence>
<evidence type="ECO:0000313" key="12">
    <source>
        <dbReference type="Proteomes" id="UP000290289"/>
    </source>
</evidence>
<gene>
    <name evidence="11" type="ORF">DVH24_004371</name>
</gene>
<dbReference type="PROSITE" id="PS50927">
    <property type="entry name" value="BULB_LECTIN"/>
    <property type="match status" value="1"/>
</dbReference>
<dbReference type="InterPro" id="IPR001480">
    <property type="entry name" value="Bulb-type_lectin_dom"/>
</dbReference>
<protein>
    <recommendedName>
        <fullName evidence="13">Protein kinase domain-containing protein</fullName>
    </recommendedName>
</protein>
<proteinExistence type="predicted"/>
<dbReference type="PANTHER" id="PTHR47974:SF3">
    <property type="entry name" value="RECEPTOR-LIKE SERINE_THREONINE-PROTEIN KINASE"/>
    <property type="match status" value="1"/>
</dbReference>
<dbReference type="InterPro" id="IPR008271">
    <property type="entry name" value="Ser/Thr_kinase_AS"/>
</dbReference>
<evidence type="ECO:0000256" key="8">
    <source>
        <dbReference type="SAM" id="Phobius"/>
    </source>
</evidence>
<comment type="subcellular location">
    <subcellularLocation>
        <location evidence="1">Membrane</location>
        <topology evidence="1">Single-pass membrane protein</topology>
    </subcellularLocation>
</comment>
<dbReference type="EMBL" id="RDQH01000338">
    <property type="protein sequence ID" value="RXH80457.1"/>
    <property type="molecule type" value="Genomic_DNA"/>
</dbReference>
<comment type="caution">
    <text evidence="11">The sequence shown here is derived from an EMBL/GenBank/DDBJ whole genome shotgun (WGS) entry which is preliminary data.</text>
</comment>
<evidence type="ECO:0008006" key="13">
    <source>
        <dbReference type="Google" id="ProtNLM"/>
    </source>
</evidence>
<accession>A0A498IET1</accession>
<evidence type="ECO:0000256" key="1">
    <source>
        <dbReference type="ARBA" id="ARBA00004167"/>
    </source>
</evidence>
<dbReference type="PROSITE" id="PS50011">
    <property type="entry name" value="PROTEIN_KINASE_DOM"/>
    <property type="match status" value="1"/>
</dbReference>
<keyword evidence="12" id="KW-1185">Reference proteome</keyword>
<dbReference type="InterPro" id="IPR011009">
    <property type="entry name" value="Kinase-like_dom_sf"/>
</dbReference>
<dbReference type="SUPFAM" id="SSF51110">
    <property type="entry name" value="alpha-D-mannose-specific plant lectins"/>
    <property type="match status" value="1"/>
</dbReference>
<sequence>MANRDRPVNETRSRLTLRRNGNLVLTDGIGSTVWLTNTFSGVGMEVHGLCGEYIICIYNPQPICTCPHGFSLRDHSNWSKGCSLSVILSHDSNKLDFMEIPNSDYFAYDLDTIAIGISYEECRDACLYDLRCKGFGYARDGSEVRYPKSFLLNGFHKPSTFISMYIKILKGLSTNEALKKLKPYELNCSAALVALDSGYPKVAKSNKIRYTKYLIGFVSSFPIIEAIYIGLTWWYVFRNQAKEEFVNMGYIELAMGFKRFTYAELKKATNNFKQEHKLLVYEYLENGSLDKILFSDAELGLEQKYKIALGIAKGLSYLHEECLEWVLHCDIKPQNILLDDQLEPKVADFRMSKLFTDIYGIKDMQGRRFSKAWGTKGYMALEWMMNLKIDAKADVYNYGIVLLELLSGKSASILISTLAKEYNEWNQPVQYVTEKIEIEGLKEVINPRLLCEYEKKKLERLMKVTLLCVQEDRNARPTMSKVMEVLLDNDHE</sequence>
<evidence type="ECO:0000259" key="9">
    <source>
        <dbReference type="PROSITE" id="PS50011"/>
    </source>
</evidence>
<evidence type="ECO:0000259" key="10">
    <source>
        <dbReference type="PROSITE" id="PS50927"/>
    </source>
</evidence>
<dbReference type="InterPro" id="IPR000719">
    <property type="entry name" value="Prot_kinase_dom"/>
</dbReference>
<reference evidence="11 12" key="1">
    <citation type="submission" date="2018-10" db="EMBL/GenBank/DDBJ databases">
        <title>A high-quality apple genome assembly.</title>
        <authorList>
            <person name="Hu J."/>
        </authorList>
    </citation>
    <scope>NUCLEOTIDE SEQUENCE [LARGE SCALE GENOMIC DNA]</scope>
    <source>
        <strain evidence="12">cv. HFTH1</strain>
        <tissue evidence="11">Young leaf</tissue>
    </source>
</reference>
<keyword evidence="6" id="KW-1015">Disulfide bond</keyword>
<dbReference type="SUPFAM" id="SSF56112">
    <property type="entry name" value="Protein kinase-like (PK-like)"/>
    <property type="match status" value="1"/>
</dbReference>
<dbReference type="Pfam" id="PF00069">
    <property type="entry name" value="Pkinase"/>
    <property type="match status" value="1"/>
</dbReference>
<evidence type="ECO:0000256" key="5">
    <source>
        <dbReference type="ARBA" id="ARBA00023136"/>
    </source>
</evidence>
<organism evidence="11 12">
    <name type="scientific">Malus domestica</name>
    <name type="common">Apple</name>
    <name type="synonym">Pyrus malus</name>
    <dbReference type="NCBI Taxonomy" id="3750"/>
    <lineage>
        <taxon>Eukaryota</taxon>
        <taxon>Viridiplantae</taxon>
        <taxon>Streptophyta</taxon>
        <taxon>Embryophyta</taxon>
        <taxon>Tracheophyta</taxon>
        <taxon>Spermatophyta</taxon>
        <taxon>Magnoliopsida</taxon>
        <taxon>eudicotyledons</taxon>
        <taxon>Gunneridae</taxon>
        <taxon>Pentapetalae</taxon>
        <taxon>rosids</taxon>
        <taxon>fabids</taxon>
        <taxon>Rosales</taxon>
        <taxon>Rosaceae</taxon>
        <taxon>Amygdaloideae</taxon>
        <taxon>Maleae</taxon>
        <taxon>Malus</taxon>
    </lineage>
</organism>
<feature type="domain" description="Bulb-type lectin" evidence="10">
    <location>
        <begin position="1"/>
        <end position="85"/>
    </location>
</feature>
<keyword evidence="7" id="KW-0325">Glycoprotein</keyword>
<dbReference type="FunFam" id="1.10.510.10:FF:000537">
    <property type="entry name" value="Putative receptor-like protein kinase"/>
    <property type="match status" value="1"/>
</dbReference>
<dbReference type="Gene3D" id="1.10.510.10">
    <property type="entry name" value="Transferase(Phosphotransferase) domain 1"/>
    <property type="match status" value="1"/>
</dbReference>
<dbReference type="Proteomes" id="UP000290289">
    <property type="component" value="Chromosome 12"/>
</dbReference>
<evidence type="ECO:0000256" key="3">
    <source>
        <dbReference type="ARBA" id="ARBA00022729"/>
    </source>
</evidence>
<dbReference type="GO" id="GO:0005524">
    <property type="term" value="F:ATP binding"/>
    <property type="evidence" value="ECO:0007669"/>
    <property type="project" value="InterPro"/>
</dbReference>
<name>A0A498IET1_MALDO</name>
<dbReference type="AlphaFoldDB" id="A0A498IET1"/>
<keyword evidence="5 8" id="KW-0472">Membrane</keyword>
<keyword evidence="3" id="KW-0732">Signal</keyword>
<evidence type="ECO:0000256" key="6">
    <source>
        <dbReference type="ARBA" id="ARBA00023157"/>
    </source>
</evidence>
<keyword evidence="2 8" id="KW-0812">Transmembrane</keyword>
<dbReference type="InterPro" id="IPR036426">
    <property type="entry name" value="Bulb-type_lectin_dom_sf"/>
</dbReference>
<feature type="transmembrane region" description="Helical" evidence="8">
    <location>
        <begin position="213"/>
        <end position="236"/>
    </location>
</feature>
<evidence type="ECO:0000256" key="2">
    <source>
        <dbReference type="ARBA" id="ARBA00022692"/>
    </source>
</evidence>